<evidence type="ECO:0000313" key="1">
    <source>
        <dbReference type="EMBL" id="KKN56771.1"/>
    </source>
</evidence>
<protein>
    <submittedName>
        <fullName evidence="1">Uncharacterized protein</fullName>
    </submittedName>
</protein>
<name>A0A0F9U678_9ZZZZ</name>
<dbReference type="EMBL" id="LAZR01000831">
    <property type="protein sequence ID" value="KKN56771.1"/>
    <property type="molecule type" value="Genomic_DNA"/>
</dbReference>
<accession>A0A0F9U678</accession>
<sequence length="64" mass="7613">MKRIRQQRMVDDLMRIEREWRCERGHSLISDYHAMWGVLERIRIELVDDLNDTDKPASEDGGAV</sequence>
<dbReference type="AlphaFoldDB" id="A0A0F9U678"/>
<comment type="caution">
    <text evidence="1">The sequence shown here is derived from an EMBL/GenBank/DDBJ whole genome shotgun (WGS) entry which is preliminary data.</text>
</comment>
<organism evidence="1">
    <name type="scientific">marine sediment metagenome</name>
    <dbReference type="NCBI Taxonomy" id="412755"/>
    <lineage>
        <taxon>unclassified sequences</taxon>
        <taxon>metagenomes</taxon>
        <taxon>ecological metagenomes</taxon>
    </lineage>
</organism>
<reference evidence="1" key="1">
    <citation type="journal article" date="2015" name="Nature">
        <title>Complex archaea that bridge the gap between prokaryotes and eukaryotes.</title>
        <authorList>
            <person name="Spang A."/>
            <person name="Saw J.H."/>
            <person name="Jorgensen S.L."/>
            <person name="Zaremba-Niedzwiedzka K."/>
            <person name="Martijn J."/>
            <person name="Lind A.E."/>
            <person name="van Eijk R."/>
            <person name="Schleper C."/>
            <person name="Guy L."/>
            <person name="Ettema T.J."/>
        </authorList>
    </citation>
    <scope>NUCLEOTIDE SEQUENCE</scope>
</reference>
<gene>
    <name evidence="1" type="ORF">LCGC14_0568570</name>
</gene>
<proteinExistence type="predicted"/>